<protein>
    <recommendedName>
        <fullName evidence="3">Phytanoyl-CoA dioxygenase</fullName>
    </recommendedName>
</protein>
<dbReference type="AlphaFoldDB" id="A0A7X4K6E8"/>
<proteinExistence type="predicted"/>
<dbReference type="EMBL" id="WVTD01000002">
    <property type="protein sequence ID" value="MYL97090.1"/>
    <property type="molecule type" value="Genomic_DNA"/>
</dbReference>
<evidence type="ECO:0000313" key="2">
    <source>
        <dbReference type="Proteomes" id="UP000465810"/>
    </source>
</evidence>
<dbReference type="Proteomes" id="UP000465810">
    <property type="component" value="Unassembled WGS sequence"/>
</dbReference>
<evidence type="ECO:0008006" key="3">
    <source>
        <dbReference type="Google" id="ProtNLM"/>
    </source>
</evidence>
<sequence length="78" mass="8310">MLIAAGSHRIGRVPAARAAELAAGFPVHACLAEAGDGWIYHTPILHASDAARPGRRRRVLQVDYTGQDLPAGLEWLGI</sequence>
<evidence type="ECO:0000313" key="1">
    <source>
        <dbReference type="EMBL" id="MYL97090.1"/>
    </source>
</evidence>
<keyword evidence="2" id="KW-1185">Reference proteome</keyword>
<accession>A0A7X4K6E8</accession>
<comment type="caution">
    <text evidence="1">The sequence shown here is derived from an EMBL/GenBank/DDBJ whole genome shotgun (WGS) entry which is preliminary data.</text>
</comment>
<dbReference type="Gene3D" id="2.60.120.620">
    <property type="entry name" value="q2cbj1_9rhob like domain"/>
    <property type="match status" value="1"/>
</dbReference>
<gene>
    <name evidence="1" type="ORF">GR702_04795</name>
</gene>
<reference evidence="1 2" key="1">
    <citation type="submission" date="2019-12" db="EMBL/GenBank/DDBJ databases">
        <authorList>
            <person name="Feng G."/>
            <person name="Zhu H."/>
        </authorList>
    </citation>
    <scope>NUCLEOTIDE SEQUENCE [LARGE SCALE GENOMIC DNA]</scope>
    <source>
        <strain evidence="1 2">FGD1</strain>
    </source>
</reference>
<dbReference type="SUPFAM" id="SSF51197">
    <property type="entry name" value="Clavaminate synthase-like"/>
    <property type="match status" value="1"/>
</dbReference>
<organism evidence="1 2">
    <name type="scientific">Novosphingobium silvae</name>
    <dbReference type="NCBI Taxonomy" id="2692619"/>
    <lineage>
        <taxon>Bacteria</taxon>
        <taxon>Pseudomonadati</taxon>
        <taxon>Pseudomonadota</taxon>
        <taxon>Alphaproteobacteria</taxon>
        <taxon>Sphingomonadales</taxon>
        <taxon>Sphingomonadaceae</taxon>
        <taxon>Novosphingobium</taxon>
    </lineage>
</organism>
<name>A0A7X4K6E8_9SPHN</name>
<dbReference type="RefSeq" id="WP_160984816.1">
    <property type="nucleotide sequence ID" value="NZ_WVTD01000002.1"/>
</dbReference>